<evidence type="ECO:0000313" key="3">
    <source>
        <dbReference type="Proteomes" id="UP000187074"/>
    </source>
</evidence>
<sequence>MKLEKVFEYDINNELEAKIQELLIDSFPEVYPRDRIYFKQLPHVRFLAFNQENQLIGHVGLDYRVMNLNGKPIRVLGVIDLCVSQSARSQGLGSTLLLEIDKFSVGRNIDFTLLFADNMTLYLRNGYKPVKNRCKWLKIDDETQLTNGIGFEEMNELMIKEVGKTDWSKGNLDFLGYLY</sequence>
<accession>A0A1R1B7M3</accession>
<dbReference type="Pfam" id="PF13527">
    <property type="entry name" value="Acetyltransf_9"/>
    <property type="match status" value="1"/>
</dbReference>
<dbReference type="InterPro" id="IPR000182">
    <property type="entry name" value="GNAT_dom"/>
</dbReference>
<dbReference type="PROSITE" id="PS51186">
    <property type="entry name" value="GNAT"/>
    <property type="match status" value="1"/>
</dbReference>
<dbReference type="Gene3D" id="3.40.630.30">
    <property type="match status" value="1"/>
</dbReference>
<proteinExistence type="predicted"/>
<dbReference type="AlphaFoldDB" id="A0A1R1B7M3"/>
<comment type="caution">
    <text evidence="2">The sequence shown here is derived from an EMBL/GenBank/DDBJ whole genome shotgun (WGS) entry which is preliminary data.</text>
</comment>
<dbReference type="EMBL" id="MRTF01000001">
    <property type="protein sequence ID" value="OME96133.1"/>
    <property type="molecule type" value="Genomic_DNA"/>
</dbReference>
<dbReference type="RefSeq" id="WP_076320521.1">
    <property type="nucleotide sequence ID" value="NZ_JBCMZZ010000014.1"/>
</dbReference>
<evidence type="ECO:0000259" key="1">
    <source>
        <dbReference type="PROSITE" id="PS51186"/>
    </source>
</evidence>
<reference evidence="2 3" key="1">
    <citation type="submission" date="2016-11" db="EMBL/GenBank/DDBJ databases">
        <title>Paenibacillus species isolates.</title>
        <authorList>
            <person name="Beno S.M."/>
        </authorList>
    </citation>
    <scope>NUCLEOTIDE SEQUENCE [LARGE SCALE GENOMIC DNA]</scope>
    <source>
        <strain evidence="2 3">FSL F4-0100</strain>
    </source>
</reference>
<dbReference type="SUPFAM" id="SSF55729">
    <property type="entry name" value="Acyl-CoA N-acyltransferases (Nat)"/>
    <property type="match status" value="1"/>
</dbReference>
<dbReference type="CDD" id="cd04301">
    <property type="entry name" value="NAT_SF"/>
    <property type="match status" value="1"/>
</dbReference>
<feature type="domain" description="N-acetyltransferase" evidence="1">
    <location>
        <begin position="1"/>
        <end position="148"/>
    </location>
</feature>
<dbReference type="InterPro" id="IPR016181">
    <property type="entry name" value="Acyl_CoA_acyltransferase"/>
</dbReference>
<evidence type="ECO:0000313" key="2">
    <source>
        <dbReference type="EMBL" id="OME96133.1"/>
    </source>
</evidence>
<organism evidence="2 3">
    <name type="scientific">Paenibacillus lautus</name>
    <name type="common">Bacillus lautus</name>
    <dbReference type="NCBI Taxonomy" id="1401"/>
    <lineage>
        <taxon>Bacteria</taxon>
        <taxon>Bacillati</taxon>
        <taxon>Bacillota</taxon>
        <taxon>Bacilli</taxon>
        <taxon>Bacillales</taxon>
        <taxon>Paenibacillaceae</taxon>
        <taxon>Paenibacillus</taxon>
    </lineage>
</organism>
<protein>
    <submittedName>
        <fullName evidence="2">GNAT family N-acetyltransferase</fullName>
    </submittedName>
</protein>
<gene>
    <name evidence="2" type="ORF">BK123_00555</name>
</gene>
<name>A0A1R1B7M3_PAELA</name>
<dbReference type="OrthoDB" id="6683715at2"/>
<dbReference type="Proteomes" id="UP000187074">
    <property type="component" value="Unassembled WGS sequence"/>
</dbReference>
<dbReference type="GO" id="GO:0016747">
    <property type="term" value="F:acyltransferase activity, transferring groups other than amino-acyl groups"/>
    <property type="evidence" value="ECO:0007669"/>
    <property type="project" value="InterPro"/>
</dbReference>
<keyword evidence="2" id="KW-0808">Transferase</keyword>